<dbReference type="AlphaFoldDB" id="A0A0G3H139"/>
<dbReference type="STRING" id="571915.CMUST_02265"/>
<dbReference type="RefSeq" id="WP_052844478.1">
    <property type="nucleotide sequence ID" value="NZ_CP011542.1"/>
</dbReference>
<evidence type="ECO:0000313" key="1">
    <source>
        <dbReference type="EMBL" id="AKK04797.1"/>
    </source>
</evidence>
<dbReference type="KEGG" id="cmv:CMUST_02265"/>
<dbReference type="InterPro" id="IPR046136">
    <property type="entry name" value="DUF6138"/>
</dbReference>
<dbReference type="PATRIC" id="fig|571915.4.peg.480"/>
<reference evidence="2" key="2">
    <citation type="submission" date="2015-05" db="EMBL/GenBank/DDBJ databases">
        <title>Complete genome sequence of Corynebacterium mustelae DSM 45274, isolated from various tissues of a male ferret with lethal sepsis.</title>
        <authorList>
            <person name="Ruckert C."/>
            <person name="Albersmeier A."/>
            <person name="Winkler A."/>
            <person name="Tauch A."/>
        </authorList>
    </citation>
    <scope>NUCLEOTIDE SEQUENCE [LARGE SCALE GENOMIC DNA]</scope>
    <source>
        <strain evidence="2">DSM 45274</strain>
    </source>
</reference>
<keyword evidence="2" id="KW-1185">Reference proteome</keyword>
<organism evidence="1 2">
    <name type="scientific">Corynebacterium mustelae</name>
    <dbReference type="NCBI Taxonomy" id="571915"/>
    <lineage>
        <taxon>Bacteria</taxon>
        <taxon>Bacillati</taxon>
        <taxon>Actinomycetota</taxon>
        <taxon>Actinomycetes</taxon>
        <taxon>Mycobacteriales</taxon>
        <taxon>Corynebacteriaceae</taxon>
        <taxon>Corynebacterium</taxon>
    </lineage>
</organism>
<name>A0A0G3H139_9CORY</name>
<accession>A0A0G3H139</accession>
<proteinExistence type="predicted"/>
<reference evidence="1 2" key="1">
    <citation type="journal article" date="2015" name="Genome Announc.">
        <title>Complete Genome Sequence of the Type Strain Corynebacterium mustelae DSM 45274, Isolated from Various Tissues of a Male Ferret with Lethal Sepsis.</title>
        <authorList>
            <person name="Ruckert C."/>
            <person name="Eimer J."/>
            <person name="Winkler A."/>
            <person name="Tauch A."/>
        </authorList>
    </citation>
    <scope>NUCLEOTIDE SEQUENCE [LARGE SCALE GENOMIC DNA]</scope>
    <source>
        <strain evidence="1 2">DSM 45274</strain>
    </source>
</reference>
<dbReference type="EMBL" id="CP011542">
    <property type="protein sequence ID" value="AKK04797.1"/>
    <property type="molecule type" value="Genomic_DNA"/>
</dbReference>
<sequence>MPGNDQDQLSFDDCTDPMVIDIFTSVLEQLRLGHLDHGDITTEHPTSIHYKDFRIPVRKLLTFALHTMDVGSITTANEWDMVDKLRELVGWNTISGPIRNWLTRHLTKPYFPASQNPYAVSTWHPKPEVDLTEVPHELLEFACAVAVADIRYSSPSSRQYAEMLLSQATALGSDTPYRLFETGSGDLPENVASSAGDGWYGQANDVSGIISVTVTQEDPRAYRAVLEYLIHVVSCPLFPNSYSIDFTGPTKNYLPIPYLETNSIDQLFQCAAHYPELFDIIADYARTAMREYEWYLGLEDHNRAMPGTFAVFALGLYDATAAALVNDYMELCDDERQEVHALFVAAAIDRNGYNATTIEYLVRCLENCPIEPELSEMTDQTPGADALEILNEVEASVDEYLWERIHYSIWGE</sequence>
<protein>
    <submittedName>
        <fullName evidence="1">Uncharacterized protein</fullName>
    </submittedName>
</protein>
<evidence type="ECO:0000313" key="2">
    <source>
        <dbReference type="Proteomes" id="UP000035199"/>
    </source>
</evidence>
<gene>
    <name evidence="1" type="ORF">CMUST_02265</name>
</gene>
<dbReference type="Proteomes" id="UP000035199">
    <property type="component" value="Chromosome"/>
</dbReference>
<dbReference type="Pfam" id="PF19635">
    <property type="entry name" value="DUF6138"/>
    <property type="match status" value="1"/>
</dbReference>
<dbReference type="OrthoDB" id="1089802at2"/>